<dbReference type="GO" id="GO:0008270">
    <property type="term" value="F:zinc ion binding"/>
    <property type="evidence" value="ECO:0007669"/>
    <property type="project" value="UniProtKB-KW"/>
</dbReference>
<dbReference type="PROSITE" id="PS50158">
    <property type="entry name" value="ZF_CCHC"/>
    <property type="match status" value="1"/>
</dbReference>
<protein>
    <recommendedName>
        <fullName evidence="7">CCHC-type domain-containing protein</fullName>
    </recommendedName>
</protein>
<name>A0A418AEV4_9STRA</name>
<evidence type="ECO:0000256" key="1">
    <source>
        <dbReference type="ARBA" id="ARBA00022723"/>
    </source>
</evidence>
<dbReference type="PANTHER" id="PTHR47103:SF8">
    <property type="entry name" value="DNA-BINDING PROTEIN"/>
    <property type="match status" value="1"/>
</dbReference>
<feature type="compositionally biased region" description="Polar residues" evidence="6">
    <location>
        <begin position="125"/>
        <end position="144"/>
    </location>
</feature>
<dbReference type="InterPro" id="IPR001878">
    <property type="entry name" value="Znf_CCHC"/>
</dbReference>
<dbReference type="GO" id="GO:0003676">
    <property type="term" value="F:nucleic acid binding"/>
    <property type="evidence" value="ECO:0007669"/>
    <property type="project" value="InterPro"/>
</dbReference>
<dbReference type="Gene3D" id="4.10.60.10">
    <property type="entry name" value="Zinc finger, CCHC-type"/>
    <property type="match status" value="1"/>
</dbReference>
<organism evidence="8 9">
    <name type="scientific">Aphanomyces invadans</name>
    <dbReference type="NCBI Taxonomy" id="157072"/>
    <lineage>
        <taxon>Eukaryota</taxon>
        <taxon>Sar</taxon>
        <taxon>Stramenopiles</taxon>
        <taxon>Oomycota</taxon>
        <taxon>Saprolegniomycetes</taxon>
        <taxon>Saprolegniales</taxon>
        <taxon>Verrucalvaceae</taxon>
        <taxon>Aphanomyces</taxon>
    </lineage>
</organism>
<keyword evidence="4" id="KW-0862">Zinc</keyword>
<feature type="domain" description="CCHC-type" evidence="7">
    <location>
        <begin position="167"/>
        <end position="182"/>
    </location>
</feature>
<evidence type="ECO:0000256" key="6">
    <source>
        <dbReference type="SAM" id="MobiDB-lite"/>
    </source>
</evidence>
<dbReference type="PANTHER" id="PTHR47103">
    <property type="entry name" value="DNA-BINDING PROTEIN"/>
    <property type="match status" value="1"/>
</dbReference>
<feature type="non-terminal residue" evidence="8">
    <location>
        <position position="1"/>
    </location>
</feature>
<evidence type="ECO:0000313" key="9">
    <source>
        <dbReference type="Proteomes" id="UP000285060"/>
    </source>
</evidence>
<dbReference type="EMBL" id="QUSY01004235">
    <property type="protein sequence ID" value="RHY14289.1"/>
    <property type="molecule type" value="Genomic_DNA"/>
</dbReference>
<dbReference type="Proteomes" id="UP000285060">
    <property type="component" value="Unassembled WGS sequence"/>
</dbReference>
<evidence type="ECO:0000256" key="5">
    <source>
        <dbReference type="PROSITE-ProRule" id="PRU00047"/>
    </source>
</evidence>
<dbReference type="SMART" id="SM00343">
    <property type="entry name" value="ZnF_C2HC"/>
    <property type="match status" value="3"/>
</dbReference>
<dbReference type="AlphaFoldDB" id="A0A418AEV4"/>
<evidence type="ECO:0000259" key="7">
    <source>
        <dbReference type="PROSITE" id="PS50158"/>
    </source>
</evidence>
<feature type="region of interest" description="Disordered" evidence="6">
    <location>
        <begin position="1"/>
        <end position="47"/>
    </location>
</feature>
<gene>
    <name evidence="8" type="ORF">DYB32_010859</name>
</gene>
<comment type="caution">
    <text evidence="8">The sequence shown here is derived from an EMBL/GenBank/DDBJ whole genome shotgun (WGS) entry which is preliminary data.</text>
</comment>
<feature type="compositionally biased region" description="Low complexity" evidence="6">
    <location>
        <begin position="13"/>
        <end position="39"/>
    </location>
</feature>
<proteinExistence type="predicted"/>
<evidence type="ECO:0000313" key="8">
    <source>
        <dbReference type="EMBL" id="RHY14289.1"/>
    </source>
</evidence>
<dbReference type="VEuPathDB" id="FungiDB:H310_14641"/>
<evidence type="ECO:0000256" key="4">
    <source>
        <dbReference type="ARBA" id="ARBA00022833"/>
    </source>
</evidence>
<accession>A0A418AEV4</accession>
<keyword evidence="1" id="KW-0479">Metal-binding</keyword>
<keyword evidence="9" id="KW-1185">Reference proteome</keyword>
<keyword evidence="3 5" id="KW-0863">Zinc-finger</keyword>
<evidence type="ECO:0000256" key="2">
    <source>
        <dbReference type="ARBA" id="ARBA00022737"/>
    </source>
</evidence>
<dbReference type="SUPFAM" id="SSF57756">
    <property type="entry name" value="Retrovirus zinc finger-like domains"/>
    <property type="match status" value="1"/>
</dbReference>
<evidence type="ECO:0000256" key="3">
    <source>
        <dbReference type="ARBA" id="ARBA00022771"/>
    </source>
</evidence>
<feature type="region of interest" description="Disordered" evidence="6">
    <location>
        <begin position="125"/>
        <end position="155"/>
    </location>
</feature>
<sequence length="225" mass="24799">DNPPNFPRKVRADSASTTASTLSSLSDRSSRTPPRSPSSLRRKSKIGFEDQSTLEKLLEALMTQQQQQQQAFVAHVEKADRAQQSLLEAFMKTATQHYAAPIQPSLMPQYANPYPMAYAASPSQPDSTNYTMNQSKQPAPSRTKPNYAPYVISTKPDDMTTSGVKVCGRCDRAGHGSADCPRKHVRCNLCHEPGHYAGEHPKVCHYCKLPGHTVSRCPSKQAQQA</sequence>
<dbReference type="InterPro" id="IPR036875">
    <property type="entry name" value="Znf_CCHC_sf"/>
</dbReference>
<keyword evidence="2" id="KW-0677">Repeat</keyword>
<reference evidence="8 9" key="1">
    <citation type="submission" date="2018-08" db="EMBL/GenBank/DDBJ databases">
        <title>Aphanomyces genome sequencing and annotation.</title>
        <authorList>
            <person name="Minardi D."/>
            <person name="Oidtmann B."/>
            <person name="Van Der Giezen M."/>
            <person name="Studholme D.J."/>
        </authorList>
    </citation>
    <scope>NUCLEOTIDE SEQUENCE [LARGE SCALE GENOMIC DNA]</scope>
    <source>
        <strain evidence="8 9">NJM0002</strain>
    </source>
</reference>